<dbReference type="InterPro" id="IPR027974">
    <property type="entry name" value="DUF4470"/>
</dbReference>
<proteinExistence type="predicted"/>
<comment type="caution">
    <text evidence="2">The sequence shown here is derived from an EMBL/GenBank/DDBJ whole genome shotgun (WGS) entry which is preliminary data.</text>
</comment>
<feature type="domain" description="DUF4470" evidence="1">
    <location>
        <begin position="15"/>
        <end position="104"/>
    </location>
</feature>
<dbReference type="Proteomes" id="UP000663846">
    <property type="component" value="Unassembled WGS sequence"/>
</dbReference>
<evidence type="ECO:0000313" key="3">
    <source>
        <dbReference type="Proteomes" id="UP000663846"/>
    </source>
</evidence>
<accession>A0A8H2WCT0</accession>
<dbReference type="Pfam" id="PF14737">
    <property type="entry name" value="DUF4470"/>
    <property type="match status" value="1"/>
</dbReference>
<protein>
    <recommendedName>
        <fullName evidence="1">DUF4470 domain-containing protein</fullName>
    </recommendedName>
</protein>
<gene>
    <name evidence="2" type="ORF">RDB_LOCUS15011</name>
</gene>
<reference evidence="2" key="1">
    <citation type="submission" date="2021-01" db="EMBL/GenBank/DDBJ databases">
        <authorList>
            <person name="Kaushik A."/>
        </authorList>
    </citation>
    <scope>NUCLEOTIDE SEQUENCE</scope>
    <source>
        <strain evidence="2">AG1-1C</strain>
    </source>
</reference>
<sequence>MAHPLVWPSNQQFFPMGILPATSLTQDLSPEQPADILLLGCGDPRHIFYTISTDVTCPPAPRKLDITYVLRSGTCGTRNILLYTLVEDDVPTNHIWDIFYHFRIGDHAFGLIKTTSLSELRNFWVKYSGFSDLPTDQLDQFQKEYDSLSKLMSGRAKKGVNYDASRSAANSWKEAAKPVNDQYAHYWEHGTTVTTSKELKKVTKLNPTFCYSSLGDHFDIDVNTFPRGYHFAPAFTPLLSDPAGPATNSAMAKAKQQLKAGLSAFQMSRKENSITLRFFVGDAFALCRALDQYAKSRKTDTQEFTAPWRATKIDLD</sequence>
<evidence type="ECO:0000313" key="2">
    <source>
        <dbReference type="EMBL" id="CAE6356144.1"/>
    </source>
</evidence>
<dbReference type="AlphaFoldDB" id="A0A8H2WCT0"/>
<dbReference type="EMBL" id="CAJMWS010000076">
    <property type="protein sequence ID" value="CAE6356144.1"/>
    <property type="molecule type" value="Genomic_DNA"/>
</dbReference>
<evidence type="ECO:0000259" key="1">
    <source>
        <dbReference type="Pfam" id="PF14737"/>
    </source>
</evidence>
<organism evidence="2 3">
    <name type="scientific">Rhizoctonia solani</name>
    <dbReference type="NCBI Taxonomy" id="456999"/>
    <lineage>
        <taxon>Eukaryota</taxon>
        <taxon>Fungi</taxon>
        <taxon>Dikarya</taxon>
        <taxon>Basidiomycota</taxon>
        <taxon>Agaricomycotina</taxon>
        <taxon>Agaricomycetes</taxon>
        <taxon>Cantharellales</taxon>
        <taxon>Ceratobasidiaceae</taxon>
        <taxon>Rhizoctonia</taxon>
    </lineage>
</organism>
<name>A0A8H2WCT0_9AGAM</name>